<evidence type="ECO:0000313" key="2">
    <source>
        <dbReference type="Proteomes" id="UP000315439"/>
    </source>
</evidence>
<dbReference type="PANTHER" id="PTHR37625:SF4">
    <property type="entry name" value="OUTER MEMBRANE LIPOPROTEIN"/>
    <property type="match status" value="1"/>
</dbReference>
<keyword evidence="2" id="KW-1185">Reference proteome</keyword>
<dbReference type="EMBL" id="VIKS01000011">
    <property type="protein sequence ID" value="TQV85870.1"/>
    <property type="molecule type" value="Genomic_DNA"/>
</dbReference>
<keyword evidence="1" id="KW-0449">Lipoprotein</keyword>
<accession>A0A545U8S0</accession>
<protein>
    <submittedName>
        <fullName evidence="1">Type VI secretion system lipoprotein TssJ</fullName>
    </submittedName>
</protein>
<dbReference type="RefSeq" id="WP_142932789.1">
    <property type="nucleotide sequence ID" value="NZ_ML660167.1"/>
</dbReference>
<dbReference type="PROSITE" id="PS51257">
    <property type="entry name" value="PROKAR_LIPOPROTEIN"/>
    <property type="match status" value="1"/>
</dbReference>
<dbReference type="Gene3D" id="2.60.40.4150">
    <property type="entry name" value="Type VI secretion system, lipoprotein SciN"/>
    <property type="match status" value="1"/>
</dbReference>
<reference evidence="1 2" key="1">
    <citation type="submission" date="2019-07" db="EMBL/GenBank/DDBJ databases">
        <title>Draft genome for Aliikangiella sp. M105.</title>
        <authorList>
            <person name="Wang G."/>
        </authorList>
    </citation>
    <scope>NUCLEOTIDE SEQUENCE [LARGE SCALE GENOMIC DNA]</scope>
    <source>
        <strain evidence="1 2">M105</strain>
    </source>
</reference>
<dbReference type="PANTHER" id="PTHR37625">
    <property type="entry name" value="OUTER MEMBRANE LIPOPROTEIN-RELATED"/>
    <property type="match status" value="1"/>
</dbReference>
<name>A0A545U8S0_9GAMM</name>
<dbReference type="AlphaFoldDB" id="A0A545U8S0"/>
<dbReference type="InterPro" id="IPR038706">
    <property type="entry name" value="Type_VI_SciN-like_sf"/>
</dbReference>
<dbReference type="OrthoDB" id="5471061at2"/>
<evidence type="ECO:0000313" key="1">
    <source>
        <dbReference type="EMBL" id="TQV85870.1"/>
    </source>
</evidence>
<dbReference type="NCBIfam" id="TIGR03352">
    <property type="entry name" value="VI_chp_3"/>
    <property type="match status" value="1"/>
</dbReference>
<gene>
    <name evidence="1" type="primary">tssJ</name>
    <name evidence="1" type="ORF">FLL46_18270</name>
</gene>
<comment type="caution">
    <text evidence="1">The sequence shown here is derived from an EMBL/GenBank/DDBJ whole genome shotgun (WGS) entry which is preliminary data.</text>
</comment>
<dbReference type="Proteomes" id="UP000315439">
    <property type="component" value="Unassembled WGS sequence"/>
</dbReference>
<organism evidence="1 2">
    <name type="scientific">Aliikangiella coralliicola</name>
    <dbReference type="NCBI Taxonomy" id="2592383"/>
    <lineage>
        <taxon>Bacteria</taxon>
        <taxon>Pseudomonadati</taxon>
        <taxon>Pseudomonadota</taxon>
        <taxon>Gammaproteobacteria</taxon>
        <taxon>Oceanospirillales</taxon>
        <taxon>Pleioneaceae</taxon>
        <taxon>Aliikangiella</taxon>
    </lineage>
</organism>
<sequence>MMSKLRFVKYWFSGILVLLLTSCTSLNTKVGGLLNLDTDLQLTFTVNADVNPDDNKTPSPLIIRMYELKSPTQFKNANFIDIYERDAEILGGDMLTKQSLKPVQPGENRKESFVLSKETKYVGLFAEFLKYKDAKYKLIIPVAQTNVVSSSAKIQLSGNRIIIL</sequence>
<proteinExistence type="predicted"/>
<dbReference type="InterPro" id="IPR017734">
    <property type="entry name" value="T6SS_SciN"/>
</dbReference>
<dbReference type="Pfam" id="PF12790">
    <property type="entry name" value="T6SS-SciN"/>
    <property type="match status" value="1"/>
</dbReference>